<dbReference type="GO" id="GO:0006508">
    <property type="term" value="P:proteolysis"/>
    <property type="evidence" value="ECO:0007669"/>
    <property type="project" value="UniProtKB-KW"/>
</dbReference>
<dbReference type="PANTHER" id="PTHR24264">
    <property type="entry name" value="TRYPSIN-RELATED"/>
    <property type="match status" value="1"/>
</dbReference>
<protein>
    <submittedName>
        <fullName evidence="4">Uncharacterized protein</fullName>
    </submittedName>
</protein>
<reference evidence="4" key="1">
    <citation type="submission" date="2020-11" db="EMBL/GenBank/DDBJ databases">
        <authorList>
            <person name="Tran Van P."/>
        </authorList>
    </citation>
    <scope>NUCLEOTIDE SEQUENCE</scope>
</reference>
<dbReference type="SUPFAM" id="SSF56219">
    <property type="entry name" value="DNase I-like"/>
    <property type="match status" value="1"/>
</dbReference>
<keyword evidence="1" id="KW-0645">Protease</keyword>
<dbReference type="EMBL" id="OB661214">
    <property type="protein sequence ID" value="CAD7227666.1"/>
    <property type="molecule type" value="Genomic_DNA"/>
</dbReference>
<dbReference type="InterPro" id="IPR009003">
    <property type="entry name" value="Peptidase_S1_PA"/>
</dbReference>
<dbReference type="PANTHER" id="PTHR24264:SF54">
    <property type="entry name" value="PEPTIDASE S1 DOMAIN-CONTAINING PROTEIN"/>
    <property type="match status" value="1"/>
</dbReference>
<evidence type="ECO:0000256" key="3">
    <source>
        <dbReference type="ARBA" id="ARBA00022825"/>
    </source>
</evidence>
<accession>A0A7R8W9W6</accession>
<dbReference type="Pfam" id="PF00089">
    <property type="entry name" value="Trypsin"/>
    <property type="match status" value="1"/>
</dbReference>
<dbReference type="SUPFAM" id="SSF50494">
    <property type="entry name" value="Trypsin-like serine proteases"/>
    <property type="match status" value="1"/>
</dbReference>
<sequence>MPQYQRPPFSRRNGSADLNILAKDDLIILQLNIEGWTTAKREVLEVVTKRNDCHVVLVQETHQQGPQKLLLSGFNLADYIPDNHHGIATFVRNDIPFSLVTKANPQDATQWSTIQIGDTQGDSGGPLYLTRGGKEYVIGITSLGIGCARPNVAGIYTRTGYYLDWITRNMAKN</sequence>
<dbReference type="AlphaFoldDB" id="A0A7R8W9W6"/>
<dbReference type="InterPro" id="IPR050127">
    <property type="entry name" value="Serine_Proteases_S1"/>
</dbReference>
<dbReference type="PROSITE" id="PS50240">
    <property type="entry name" value="TRYPSIN_DOM"/>
    <property type="match status" value="1"/>
</dbReference>
<dbReference type="InterPro" id="IPR001254">
    <property type="entry name" value="Trypsin_dom"/>
</dbReference>
<keyword evidence="2" id="KW-0378">Hydrolase</keyword>
<dbReference type="GO" id="GO:0004252">
    <property type="term" value="F:serine-type endopeptidase activity"/>
    <property type="evidence" value="ECO:0007669"/>
    <property type="project" value="InterPro"/>
</dbReference>
<dbReference type="InterPro" id="IPR043504">
    <property type="entry name" value="Peptidase_S1_PA_chymotrypsin"/>
</dbReference>
<dbReference type="InterPro" id="IPR036691">
    <property type="entry name" value="Endo/exonu/phosph_ase_sf"/>
</dbReference>
<organism evidence="4">
    <name type="scientific">Cyprideis torosa</name>
    <dbReference type="NCBI Taxonomy" id="163714"/>
    <lineage>
        <taxon>Eukaryota</taxon>
        <taxon>Metazoa</taxon>
        <taxon>Ecdysozoa</taxon>
        <taxon>Arthropoda</taxon>
        <taxon>Crustacea</taxon>
        <taxon>Oligostraca</taxon>
        <taxon>Ostracoda</taxon>
        <taxon>Podocopa</taxon>
        <taxon>Podocopida</taxon>
        <taxon>Cytherocopina</taxon>
        <taxon>Cytheroidea</taxon>
        <taxon>Cytherideidae</taxon>
        <taxon>Cyprideis</taxon>
    </lineage>
</organism>
<keyword evidence="3" id="KW-0720">Serine protease</keyword>
<evidence type="ECO:0000256" key="1">
    <source>
        <dbReference type="ARBA" id="ARBA00022670"/>
    </source>
</evidence>
<dbReference type="GO" id="GO:0005615">
    <property type="term" value="C:extracellular space"/>
    <property type="evidence" value="ECO:0007669"/>
    <property type="project" value="TreeGrafter"/>
</dbReference>
<dbReference type="OrthoDB" id="6329218at2759"/>
<evidence type="ECO:0000313" key="4">
    <source>
        <dbReference type="EMBL" id="CAD7227666.1"/>
    </source>
</evidence>
<proteinExistence type="predicted"/>
<evidence type="ECO:0000256" key="2">
    <source>
        <dbReference type="ARBA" id="ARBA00022801"/>
    </source>
</evidence>
<dbReference type="Gene3D" id="2.40.10.10">
    <property type="entry name" value="Trypsin-like serine proteases"/>
    <property type="match status" value="1"/>
</dbReference>
<name>A0A7R8W9W6_9CRUS</name>
<gene>
    <name evidence="4" type="ORF">CTOB1V02_LOCUS5566</name>
</gene>